<accession>A0A9D3Y817</accession>
<comment type="caution">
    <text evidence="1">The sequence shown here is derived from an EMBL/GenBank/DDBJ whole genome shotgun (WGS) entry which is preliminary data.</text>
</comment>
<organism evidence="1 2">
    <name type="scientific">Dreissena polymorpha</name>
    <name type="common">Zebra mussel</name>
    <name type="synonym">Mytilus polymorpha</name>
    <dbReference type="NCBI Taxonomy" id="45954"/>
    <lineage>
        <taxon>Eukaryota</taxon>
        <taxon>Metazoa</taxon>
        <taxon>Spiralia</taxon>
        <taxon>Lophotrochozoa</taxon>
        <taxon>Mollusca</taxon>
        <taxon>Bivalvia</taxon>
        <taxon>Autobranchia</taxon>
        <taxon>Heteroconchia</taxon>
        <taxon>Euheterodonta</taxon>
        <taxon>Imparidentia</taxon>
        <taxon>Neoheterodontei</taxon>
        <taxon>Myida</taxon>
        <taxon>Dreissenoidea</taxon>
        <taxon>Dreissenidae</taxon>
        <taxon>Dreissena</taxon>
    </lineage>
</organism>
<evidence type="ECO:0000313" key="2">
    <source>
        <dbReference type="Proteomes" id="UP000828390"/>
    </source>
</evidence>
<gene>
    <name evidence="1" type="ORF">DPMN_081114</name>
</gene>
<sequence length="116" mass="12970">MSPAGDRIYITNHSQNKLITFATDGTLISIFTDPEFQLPRGVHVTPSGQVLVCGYSSYSVIQVDHEGRKRLVTLVSKTDGVSSQISVCYNTKTHQSLVGQYYNNKINVFELQKLFQ</sequence>
<evidence type="ECO:0000313" key="1">
    <source>
        <dbReference type="EMBL" id="KAH3693674.1"/>
    </source>
</evidence>
<protein>
    <submittedName>
        <fullName evidence="1">Uncharacterized protein</fullName>
    </submittedName>
</protein>
<dbReference type="AlphaFoldDB" id="A0A9D3Y817"/>
<dbReference type="SUPFAM" id="SSF101898">
    <property type="entry name" value="NHL repeat"/>
    <property type="match status" value="1"/>
</dbReference>
<dbReference type="Gene3D" id="2.120.10.30">
    <property type="entry name" value="TolB, C-terminal domain"/>
    <property type="match status" value="1"/>
</dbReference>
<name>A0A9D3Y817_DREPO</name>
<keyword evidence="2" id="KW-1185">Reference proteome</keyword>
<dbReference type="Proteomes" id="UP000828390">
    <property type="component" value="Unassembled WGS sequence"/>
</dbReference>
<reference evidence="1" key="1">
    <citation type="journal article" date="2019" name="bioRxiv">
        <title>The Genome of the Zebra Mussel, Dreissena polymorpha: A Resource for Invasive Species Research.</title>
        <authorList>
            <person name="McCartney M.A."/>
            <person name="Auch B."/>
            <person name="Kono T."/>
            <person name="Mallez S."/>
            <person name="Zhang Y."/>
            <person name="Obille A."/>
            <person name="Becker A."/>
            <person name="Abrahante J.E."/>
            <person name="Garbe J."/>
            <person name="Badalamenti J.P."/>
            <person name="Herman A."/>
            <person name="Mangelson H."/>
            <person name="Liachko I."/>
            <person name="Sullivan S."/>
            <person name="Sone E.D."/>
            <person name="Koren S."/>
            <person name="Silverstein K.A.T."/>
            <person name="Beckman K.B."/>
            <person name="Gohl D.M."/>
        </authorList>
    </citation>
    <scope>NUCLEOTIDE SEQUENCE</scope>
    <source>
        <strain evidence="1">Duluth1</strain>
        <tissue evidence="1">Whole animal</tissue>
    </source>
</reference>
<dbReference type="EMBL" id="JAIWYP010000016">
    <property type="protein sequence ID" value="KAH3693674.1"/>
    <property type="molecule type" value="Genomic_DNA"/>
</dbReference>
<reference evidence="1" key="2">
    <citation type="submission" date="2020-11" db="EMBL/GenBank/DDBJ databases">
        <authorList>
            <person name="McCartney M.A."/>
            <person name="Auch B."/>
            <person name="Kono T."/>
            <person name="Mallez S."/>
            <person name="Becker A."/>
            <person name="Gohl D.M."/>
            <person name="Silverstein K.A.T."/>
            <person name="Koren S."/>
            <person name="Bechman K.B."/>
            <person name="Herman A."/>
            <person name="Abrahante J.E."/>
            <person name="Garbe J."/>
        </authorList>
    </citation>
    <scope>NUCLEOTIDE SEQUENCE</scope>
    <source>
        <strain evidence="1">Duluth1</strain>
        <tissue evidence="1">Whole animal</tissue>
    </source>
</reference>
<dbReference type="InterPro" id="IPR011042">
    <property type="entry name" value="6-blade_b-propeller_TolB-like"/>
</dbReference>
<proteinExistence type="predicted"/>